<gene>
    <name evidence="10" type="ORF">EJB05_00191</name>
</gene>
<dbReference type="SUPFAM" id="SSF57756">
    <property type="entry name" value="Retrovirus zinc finger-like domains"/>
    <property type="match status" value="1"/>
</dbReference>
<evidence type="ECO:0000313" key="11">
    <source>
        <dbReference type="Proteomes" id="UP000324897"/>
    </source>
</evidence>
<dbReference type="Pfam" id="PF08783">
    <property type="entry name" value="DWNN"/>
    <property type="match status" value="1"/>
</dbReference>
<dbReference type="InterPro" id="IPR033489">
    <property type="entry name" value="RBBP6"/>
</dbReference>
<evidence type="ECO:0000259" key="9">
    <source>
        <dbReference type="PROSITE" id="PS51282"/>
    </source>
</evidence>
<evidence type="ECO:0000256" key="1">
    <source>
        <dbReference type="ARBA" id="ARBA00004123"/>
    </source>
</evidence>
<dbReference type="Gene3D" id="3.30.40.10">
    <property type="entry name" value="Zinc/RING finger domain, C3HC4 (zinc finger)"/>
    <property type="match status" value="1"/>
</dbReference>
<keyword evidence="3 6" id="KW-0863">Zinc-finger</keyword>
<sequence length="659" mass="71832">MGVVHYRYRSGVQTFSVTVPGAFATVAELKRMIAATGRHGRGRTRGRGPREDIALCDPRTGEEYADENTLIPQNSTVLVHRIAGQPSDAIVASSIIIKGDAMASHKLVAESTLKLHGFTETDDEETAAVRTVIDAAEINVGGSSSGGGHAGGSFGSHFGIRPLEGEVPPPPYVCRLCHIPGHFIQHCPKSKLPPPGYICYKCGVPGHFIQCCPNYGDRKYESRKTCSLIPVVSSFDDEVPTERVQAMSSSIGDSLPAELHCPLCKKVMTDAMLTSKCCYDSFCDKCIRGYIIAHLKCICGAKILTDDLIPNQTLRSTIASMLSSRGADFSSGTGKLTNSSTSNVDGKSHSFTASAALKGDMKQHKDNMPSITTEGSHLITACKNPSEHGDKLPHSDLQSKTGKCARTSVKKTRVTAEASAAVQEPTYQNQPSPDGLAVVSGSLELKVIRRRTKKKKKTTGTTGSGITNCSGYNFHIPYDPSCYNSFGFGGLTWPSDPYNMYLMLNMPSSSYPMGLYGVNGIGNLPPLAPGMQGYPISHYREFQPTVRQDRKPSAHARQAESGKDTGMQSHKSERYHSCPSTHKGRSKSGSRSVSERRDSSVESHDHDEFHSRKRMRHVSSPRNADQRRSRKSSSKHSYRKHAYEDSTSSDEESNFKRAW</sequence>
<feature type="region of interest" description="Disordered" evidence="7">
    <location>
        <begin position="545"/>
        <end position="659"/>
    </location>
</feature>
<feature type="domain" description="DWNN" evidence="9">
    <location>
        <begin position="4"/>
        <end position="83"/>
    </location>
</feature>
<keyword evidence="4" id="KW-0862">Zinc</keyword>
<keyword evidence="2" id="KW-0479">Metal-binding</keyword>
<name>A0A5J9WM05_9POAL</name>
<dbReference type="PROSITE" id="PS51282">
    <property type="entry name" value="DWNN"/>
    <property type="match status" value="1"/>
</dbReference>
<dbReference type="Gene3D" id="4.10.60.10">
    <property type="entry name" value="Zinc finger, CCHC-type"/>
    <property type="match status" value="1"/>
</dbReference>
<feature type="non-terminal residue" evidence="10">
    <location>
        <position position="1"/>
    </location>
</feature>
<dbReference type="InterPro" id="IPR013083">
    <property type="entry name" value="Znf_RING/FYVE/PHD"/>
</dbReference>
<dbReference type="GO" id="GO:0006397">
    <property type="term" value="P:mRNA processing"/>
    <property type="evidence" value="ECO:0007669"/>
    <property type="project" value="InterPro"/>
</dbReference>
<comment type="caution">
    <text evidence="10">The sequence shown here is derived from an EMBL/GenBank/DDBJ whole genome shotgun (WGS) entry which is preliminary data.</text>
</comment>
<feature type="compositionally biased region" description="Basic residues" evidence="7">
    <location>
        <begin position="628"/>
        <end position="640"/>
    </location>
</feature>
<dbReference type="GO" id="GO:0005634">
    <property type="term" value="C:nucleus"/>
    <property type="evidence" value="ECO:0007669"/>
    <property type="project" value="UniProtKB-SubCell"/>
</dbReference>
<feature type="compositionally biased region" description="Basic and acidic residues" evidence="7">
    <location>
        <begin position="385"/>
        <end position="394"/>
    </location>
</feature>
<feature type="region of interest" description="Disordered" evidence="7">
    <location>
        <begin position="384"/>
        <end position="404"/>
    </location>
</feature>
<dbReference type="Gene3D" id="3.10.20.90">
    <property type="entry name" value="Phosphatidylinositol 3-kinase Catalytic Subunit, Chain A, domain 1"/>
    <property type="match status" value="1"/>
</dbReference>
<dbReference type="EMBL" id="RWGY01000002">
    <property type="protein sequence ID" value="TVU48907.1"/>
    <property type="molecule type" value="Genomic_DNA"/>
</dbReference>
<evidence type="ECO:0000256" key="4">
    <source>
        <dbReference type="ARBA" id="ARBA00022833"/>
    </source>
</evidence>
<dbReference type="SMART" id="SM01180">
    <property type="entry name" value="DWNN"/>
    <property type="match status" value="1"/>
</dbReference>
<feature type="compositionally biased region" description="Basic and acidic residues" evidence="7">
    <location>
        <begin position="593"/>
        <end position="610"/>
    </location>
</feature>
<dbReference type="Gramene" id="TVU48907">
    <property type="protein sequence ID" value="TVU48907"/>
    <property type="gene ID" value="EJB05_00191"/>
</dbReference>
<protein>
    <recommendedName>
        <fullName evidence="12">CCHC-type domain-containing protein</fullName>
    </recommendedName>
</protein>
<keyword evidence="11" id="KW-1185">Reference proteome</keyword>
<feature type="compositionally biased region" description="Basic and acidic residues" evidence="7">
    <location>
        <begin position="547"/>
        <end position="563"/>
    </location>
</feature>
<dbReference type="SUPFAM" id="SSF57850">
    <property type="entry name" value="RING/U-box"/>
    <property type="match status" value="1"/>
</dbReference>
<dbReference type="GO" id="GO:0003676">
    <property type="term" value="F:nucleic acid binding"/>
    <property type="evidence" value="ECO:0007669"/>
    <property type="project" value="InterPro"/>
</dbReference>
<dbReference type="InterPro" id="IPR014891">
    <property type="entry name" value="DWNN_domain"/>
</dbReference>
<accession>A0A5J9WM05</accession>
<organism evidence="10 11">
    <name type="scientific">Eragrostis curvula</name>
    <name type="common">weeping love grass</name>
    <dbReference type="NCBI Taxonomy" id="38414"/>
    <lineage>
        <taxon>Eukaryota</taxon>
        <taxon>Viridiplantae</taxon>
        <taxon>Streptophyta</taxon>
        <taxon>Embryophyta</taxon>
        <taxon>Tracheophyta</taxon>
        <taxon>Spermatophyta</taxon>
        <taxon>Magnoliopsida</taxon>
        <taxon>Liliopsida</taxon>
        <taxon>Poales</taxon>
        <taxon>Poaceae</taxon>
        <taxon>PACMAD clade</taxon>
        <taxon>Chloridoideae</taxon>
        <taxon>Eragrostideae</taxon>
        <taxon>Eragrostidinae</taxon>
        <taxon>Eragrostis</taxon>
    </lineage>
</organism>
<dbReference type="GO" id="GO:0008270">
    <property type="term" value="F:zinc ion binding"/>
    <property type="evidence" value="ECO:0007669"/>
    <property type="project" value="UniProtKB-KW"/>
</dbReference>
<evidence type="ECO:0000256" key="2">
    <source>
        <dbReference type="ARBA" id="ARBA00022723"/>
    </source>
</evidence>
<dbReference type="InterPro" id="IPR036875">
    <property type="entry name" value="Znf_CCHC_sf"/>
</dbReference>
<evidence type="ECO:0000256" key="7">
    <source>
        <dbReference type="SAM" id="MobiDB-lite"/>
    </source>
</evidence>
<evidence type="ECO:0008006" key="12">
    <source>
        <dbReference type="Google" id="ProtNLM"/>
    </source>
</evidence>
<comment type="subcellular location">
    <subcellularLocation>
        <location evidence="1">Nucleus</location>
    </subcellularLocation>
</comment>
<keyword evidence="5" id="KW-0539">Nucleus</keyword>
<dbReference type="CDD" id="cd16620">
    <property type="entry name" value="vRING-HC-C4C4_RBBP6"/>
    <property type="match status" value="1"/>
</dbReference>
<dbReference type="PANTHER" id="PTHR15439">
    <property type="entry name" value="RETINOBLASTOMA-BINDING PROTEIN 6"/>
    <property type="match status" value="1"/>
</dbReference>
<dbReference type="GO" id="GO:0061630">
    <property type="term" value="F:ubiquitin protein ligase activity"/>
    <property type="evidence" value="ECO:0007669"/>
    <property type="project" value="InterPro"/>
</dbReference>
<dbReference type="SMART" id="SM00343">
    <property type="entry name" value="ZnF_C2HC"/>
    <property type="match status" value="2"/>
</dbReference>
<dbReference type="PANTHER" id="PTHR15439:SF6">
    <property type="entry name" value="OS03G0659400 PROTEIN"/>
    <property type="match status" value="1"/>
</dbReference>
<dbReference type="OrthoDB" id="106784at2759"/>
<dbReference type="GO" id="GO:0016567">
    <property type="term" value="P:protein ubiquitination"/>
    <property type="evidence" value="ECO:0007669"/>
    <property type="project" value="InterPro"/>
</dbReference>
<evidence type="ECO:0000256" key="5">
    <source>
        <dbReference type="ARBA" id="ARBA00023242"/>
    </source>
</evidence>
<evidence type="ECO:0000256" key="3">
    <source>
        <dbReference type="ARBA" id="ARBA00022771"/>
    </source>
</evidence>
<dbReference type="Pfam" id="PF13696">
    <property type="entry name" value="zf-CCHC_2"/>
    <property type="match status" value="1"/>
</dbReference>
<proteinExistence type="predicted"/>
<dbReference type="InterPro" id="IPR025829">
    <property type="entry name" value="Zn_knuckle_CX2CX3GHX4C"/>
</dbReference>
<feature type="domain" description="CCHC-type" evidence="8">
    <location>
        <begin position="199"/>
        <end position="214"/>
    </location>
</feature>
<dbReference type="Proteomes" id="UP000324897">
    <property type="component" value="Chromosome 6"/>
</dbReference>
<evidence type="ECO:0000256" key="6">
    <source>
        <dbReference type="PROSITE-ProRule" id="PRU00047"/>
    </source>
</evidence>
<evidence type="ECO:0000313" key="10">
    <source>
        <dbReference type="EMBL" id="TVU48907.1"/>
    </source>
</evidence>
<dbReference type="GO" id="GO:0006511">
    <property type="term" value="P:ubiquitin-dependent protein catabolic process"/>
    <property type="evidence" value="ECO:0007669"/>
    <property type="project" value="TreeGrafter"/>
</dbReference>
<dbReference type="InterPro" id="IPR001878">
    <property type="entry name" value="Znf_CCHC"/>
</dbReference>
<evidence type="ECO:0000259" key="8">
    <source>
        <dbReference type="PROSITE" id="PS50158"/>
    </source>
</evidence>
<dbReference type="AlphaFoldDB" id="A0A5J9WM05"/>
<dbReference type="PROSITE" id="PS50158">
    <property type="entry name" value="ZF_CCHC"/>
    <property type="match status" value="1"/>
</dbReference>
<reference evidence="10 11" key="1">
    <citation type="journal article" date="2019" name="Sci. Rep.">
        <title>A high-quality genome of Eragrostis curvula grass provides insights into Poaceae evolution and supports new strategies to enhance forage quality.</title>
        <authorList>
            <person name="Carballo J."/>
            <person name="Santos B.A.C.M."/>
            <person name="Zappacosta D."/>
            <person name="Garbus I."/>
            <person name="Selva J.P."/>
            <person name="Gallo C.A."/>
            <person name="Diaz A."/>
            <person name="Albertini E."/>
            <person name="Caccamo M."/>
            <person name="Echenique V."/>
        </authorList>
    </citation>
    <scope>NUCLEOTIDE SEQUENCE [LARGE SCALE GENOMIC DNA]</scope>
    <source>
        <strain evidence="11">cv. Victoria</strain>
        <tissue evidence="10">Leaf</tissue>
    </source>
</reference>